<gene>
    <name evidence="1" type="ORF">HAX54_053161</name>
</gene>
<sequence>MVLTKVTSEDKIGFFTMVDGSSVNSDYSSSSANDITPPRRFIGNAYSLKFYPSLMAPVAVSMSELFGLCNWTPSLGSTVGHNVISNSWTSSLSLTMGNNVISNNWTPNLGPTMSHNMTAVIGPSLGSTMYHAVVVVMGPKPWLDYRP</sequence>
<organism evidence="1 2">
    <name type="scientific">Datura stramonium</name>
    <name type="common">Jimsonweed</name>
    <name type="synonym">Common thornapple</name>
    <dbReference type="NCBI Taxonomy" id="4076"/>
    <lineage>
        <taxon>Eukaryota</taxon>
        <taxon>Viridiplantae</taxon>
        <taxon>Streptophyta</taxon>
        <taxon>Embryophyta</taxon>
        <taxon>Tracheophyta</taxon>
        <taxon>Spermatophyta</taxon>
        <taxon>Magnoliopsida</taxon>
        <taxon>eudicotyledons</taxon>
        <taxon>Gunneridae</taxon>
        <taxon>Pentapetalae</taxon>
        <taxon>asterids</taxon>
        <taxon>lamiids</taxon>
        <taxon>Solanales</taxon>
        <taxon>Solanaceae</taxon>
        <taxon>Solanoideae</taxon>
        <taxon>Datureae</taxon>
        <taxon>Datura</taxon>
    </lineage>
</organism>
<keyword evidence="2" id="KW-1185">Reference proteome</keyword>
<protein>
    <submittedName>
        <fullName evidence="1">Uncharacterized protein</fullName>
    </submittedName>
</protein>
<reference evidence="1 2" key="1">
    <citation type="journal article" date="2021" name="BMC Genomics">
        <title>Datura genome reveals duplications of psychoactive alkaloid biosynthetic genes and high mutation rate following tissue culture.</title>
        <authorList>
            <person name="Rajewski A."/>
            <person name="Carter-House D."/>
            <person name="Stajich J."/>
            <person name="Litt A."/>
        </authorList>
    </citation>
    <scope>NUCLEOTIDE SEQUENCE [LARGE SCALE GENOMIC DNA]</scope>
    <source>
        <strain evidence="1">AR-01</strain>
    </source>
</reference>
<accession>A0ABS8SZX4</accession>
<proteinExistence type="predicted"/>
<dbReference type="Proteomes" id="UP000823775">
    <property type="component" value="Unassembled WGS sequence"/>
</dbReference>
<comment type="caution">
    <text evidence="1">The sequence shown here is derived from an EMBL/GenBank/DDBJ whole genome shotgun (WGS) entry which is preliminary data.</text>
</comment>
<evidence type="ECO:0000313" key="1">
    <source>
        <dbReference type="EMBL" id="MCD7464637.1"/>
    </source>
</evidence>
<name>A0ABS8SZX4_DATST</name>
<dbReference type="EMBL" id="JACEIK010000983">
    <property type="protein sequence ID" value="MCD7464637.1"/>
    <property type="molecule type" value="Genomic_DNA"/>
</dbReference>
<evidence type="ECO:0000313" key="2">
    <source>
        <dbReference type="Proteomes" id="UP000823775"/>
    </source>
</evidence>